<organism evidence="2 3">
    <name type="scientific">Flavobacterium arcticum</name>
    <dbReference type="NCBI Taxonomy" id="1784713"/>
    <lineage>
        <taxon>Bacteria</taxon>
        <taxon>Pseudomonadati</taxon>
        <taxon>Bacteroidota</taxon>
        <taxon>Flavobacteriia</taxon>
        <taxon>Flavobacteriales</taxon>
        <taxon>Flavobacteriaceae</taxon>
        <taxon>Flavobacterium</taxon>
    </lineage>
</organism>
<accession>A0A345HCV2</accession>
<gene>
    <name evidence="2" type="ORF">DVK85_09275</name>
</gene>
<keyword evidence="1" id="KW-0812">Transmembrane</keyword>
<feature type="transmembrane region" description="Helical" evidence="1">
    <location>
        <begin position="37"/>
        <end position="57"/>
    </location>
</feature>
<evidence type="ECO:0000256" key="1">
    <source>
        <dbReference type="SAM" id="Phobius"/>
    </source>
</evidence>
<keyword evidence="1" id="KW-1133">Transmembrane helix</keyword>
<dbReference type="AlphaFoldDB" id="A0A345HCV2"/>
<keyword evidence="3" id="KW-1185">Reference proteome</keyword>
<dbReference type="EMBL" id="CP031188">
    <property type="protein sequence ID" value="AXG74412.1"/>
    <property type="molecule type" value="Genomic_DNA"/>
</dbReference>
<dbReference type="RefSeq" id="WP_114678170.1">
    <property type="nucleotide sequence ID" value="NZ_CP031188.1"/>
</dbReference>
<feature type="transmembrane region" description="Helical" evidence="1">
    <location>
        <begin position="7"/>
        <end position="25"/>
    </location>
</feature>
<reference evidence="2 3" key="1">
    <citation type="submission" date="2018-07" db="EMBL/GenBank/DDBJ databases">
        <title>Complete genome sequence of Flavobacterium arcticum type strain SM1502T.</title>
        <authorList>
            <person name="Li Y."/>
            <person name="Li D.-D."/>
        </authorList>
    </citation>
    <scope>NUCLEOTIDE SEQUENCE [LARGE SCALE GENOMIC DNA]</scope>
    <source>
        <strain evidence="2 3">SM1502</strain>
    </source>
</reference>
<proteinExistence type="predicted"/>
<protein>
    <submittedName>
        <fullName evidence="2">Uncharacterized protein</fullName>
    </submittedName>
</protein>
<name>A0A345HCV2_9FLAO</name>
<keyword evidence="1" id="KW-0472">Membrane</keyword>
<sequence>MDKIKSIIANSSALLCLLVFMYQAWFVDTHKFTLWQWVFISLSALLLIILILCEIFYSDSKKYKIDDDIKDYMRNWINNGGRTVIFTRDMTWVSDVDIKNILKTKAKNNELIICQPKLTNFTIELQKLGAEIYTYDKLNFEPKSRFTFINYNTNSSKVAIGKKGKNNIHYINEFSMDDAYEYHLAEDLVNLIKAINHGYK</sequence>
<evidence type="ECO:0000313" key="2">
    <source>
        <dbReference type="EMBL" id="AXG74412.1"/>
    </source>
</evidence>
<dbReference type="OrthoDB" id="3034995at2"/>
<dbReference type="Proteomes" id="UP000253951">
    <property type="component" value="Chromosome"/>
</dbReference>
<dbReference type="KEGG" id="fat:DVK85_09275"/>
<evidence type="ECO:0000313" key="3">
    <source>
        <dbReference type="Proteomes" id="UP000253951"/>
    </source>
</evidence>